<evidence type="ECO:0000256" key="2">
    <source>
        <dbReference type="ARBA" id="ARBA00008066"/>
    </source>
</evidence>
<feature type="region of interest" description="Disordered" evidence="6">
    <location>
        <begin position="133"/>
        <end position="164"/>
    </location>
</feature>
<dbReference type="InterPro" id="IPR013057">
    <property type="entry name" value="AA_transpt_TM"/>
</dbReference>
<dbReference type="PANTHER" id="PTHR22950">
    <property type="entry name" value="AMINO ACID TRANSPORTER"/>
    <property type="match status" value="1"/>
</dbReference>
<sequence>MSDDRTHSDASHLVPPTQPTPVHLTPSPSLDRNLTFQLEQGQQRGRAHLGRGYNSGSNPGSRANSRSRTSRPNSRSRTSRPNSRPGSRPGSRPVSWLVSANSDYTSMYENYGGLRSHRTSDIDESDIASAMEKGAGAGKLSRSPSHVTTVDEKNRPVDSTARPGIVSQHPSYVGTLIHEDGTSSIDSNDEPPRGNVSALRASLLLGKAFVGTGVLFLPNAFKNGGLLFSCITLAVVAFICCVAFLLLVKVRLIVRESFQDMGFVLYGKWMRLSVLWAVALSQMGFVCAYLIFVSQNLFAVVQTFTKCEFTGIQEKFYILIPLVVLIPLVLIRRMAILSLPSMLANVFIIFGIVYLWYFSIDSLAQHGMGPEIKMFNSDNFALFLGTAVFSYEGIGLIIPITESMAEPEKFPRVLAITMTIVTAIFGSVGALCYSAFGSNIQTIVLMNLPVAGGMTITVELLYSLAIILSVPLMLSPASKIVESAVWGEKSGGRSFKVKMQKNAMRTLLICICAFVAFGVGGPSLDIFVSLIGSVACMPLCFIFPALFHYKACAKTWKAKALDIALGAIGVAAMIFTLYITIHSWVDPAEPQKELDRCLAFTQ</sequence>
<keyword evidence="4 7" id="KW-1133">Transmembrane helix</keyword>
<feature type="transmembrane region" description="Helical" evidence="7">
    <location>
        <begin position="312"/>
        <end position="331"/>
    </location>
</feature>
<dbReference type="EMBL" id="JAAAIL010001116">
    <property type="protein sequence ID" value="KAG0271541.1"/>
    <property type="molecule type" value="Genomic_DNA"/>
</dbReference>
<accession>A0AAD4H3B5</accession>
<dbReference type="Proteomes" id="UP001194580">
    <property type="component" value="Unassembled WGS sequence"/>
</dbReference>
<feature type="domain" description="Amino acid transporter transmembrane" evidence="8">
    <location>
        <begin position="195"/>
        <end position="581"/>
    </location>
</feature>
<keyword evidence="10" id="KW-1185">Reference proteome</keyword>
<name>A0AAD4H3B5_9FUNG</name>
<feature type="region of interest" description="Disordered" evidence="6">
    <location>
        <begin position="1"/>
        <end position="96"/>
    </location>
</feature>
<organism evidence="9 10">
    <name type="scientific">Linnemannia exigua</name>
    <dbReference type="NCBI Taxonomy" id="604196"/>
    <lineage>
        <taxon>Eukaryota</taxon>
        <taxon>Fungi</taxon>
        <taxon>Fungi incertae sedis</taxon>
        <taxon>Mucoromycota</taxon>
        <taxon>Mortierellomycotina</taxon>
        <taxon>Mortierellomycetes</taxon>
        <taxon>Mortierellales</taxon>
        <taxon>Mortierellaceae</taxon>
        <taxon>Linnemannia</taxon>
    </lineage>
</organism>
<feature type="transmembrane region" description="Helical" evidence="7">
    <location>
        <begin position="380"/>
        <end position="401"/>
    </location>
</feature>
<feature type="transmembrane region" description="Helical" evidence="7">
    <location>
        <begin position="561"/>
        <end position="581"/>
    </location>
</feature>
<evidence type="ECO:0000313" key="10">
    <source>
        <dbReference type="Proteomes" id="UP001194580"/>
    </source>
</evidence>
<dbReference type="PANTHER" id="PTHR22950:SF666">
    <property type="entry name" value="VACUOLAR AMINO ACID TRANSPORTER 4"/>
    <property type="match status" value="1"/>
</dbReference>
<evidence type="ECO:0000256" key="6">
    <source>
        <dbReference type="SAM" id="MobiDB-lite"/>
    </source>
</evidence>
<evidence type="ECO:0000256" key="7">
    <source>
        <dbReference type="SAM" id="Phobius"/>
    </source>
</evidence>
<proteinExistence type="inferred from homology"/>
<evidence type="ECO:0000256" key="4">
    <source>
        <dbReference type="ARBA" id="ARBA00022989"/>
    </source>
</evidence>
<protein>
    <submittedName>
        <fullName evidence="9">Neutral amino acid transporter</fullName>
    </submittedName>
</protein>
<feature type="transmembrane region" description="Helical" evidence="7">
    <location>
        <begin position="526"/>
        <end position="549"/>
    </location>
</feature>
<feature type="compositionally biased region" description="Polar residues" evidence="6">
    <location>
        <begin position="26"/>
        <end position="43"/>
    </location>
</feature>
<evidence type="ECO:0000256" key="3">
    <source>
        <dbReference type="ARBA" id="ARBA00022692"/>
    </source>
</evidence>
<evidence type="ECO:0000256" key="1">
    <source>
        <dbReference type="ARBA" id="ARBA00004141"/>
    </source>
</evidence>
<dbReference type="GO" id="GO:0005774">
    <property type="term" value="C:vacuolar membrane"/>
    <property type="evidence" value="ECO:0007669"/>
    <property type="project" value="TreeGrafter"/>
</dbReference>
<evidence type="ECO:0000259" key="8">
    <source>
        <dbReference type="Pfam" id="PF01490"/>
    </source>
</evidence>
<feature type="compositionally biased region" description="Low complexity" evidence="6">
    <location>
        <begin position="60"/>
        <end position="93"/>
    </location>
</feature>
<dbReference type="GO" id="GO:0015179">
    <property type="term" value="F:L-amino acid transmembrane transporter activity"/>
    <property type="evidence" value="ECO:0007669"/>
    <property type="project" value="TreeGrafter"/>
</dbReference>
<feature type="transmembrane region" description="Helical" evidence="7">
    <location>
        <begin position="503"/>
        <end position="520"/>
    </location>
</feature>
<feature type="transmembrane region" description="Helical" evidence="7">
    <location>
        <begin position="448"/>
        <end position="474"/>
    </location>
</feature>
<keyword evidence="5 7" id="KW-0472">Membrane</keyword>
<comment type="subcellular location">
    <subcellularLocation>
        <location evidence="1">Membrane</location>
        <topology evidence="1">Multi-pass membrane protein</topology>
    </subcellularLocation>
</comment>
<comment type="caution">
    <text evidence="9">The sequence shown here is derived from an EMBL/GenBank/DDBJ whole genome shotgun (WGS) entry which is preliminary data.</text>
</comment>
<feature type="compositionally biased region" description="Basic and acidic residues" evidence="6">
    <location>
        <begin position="1"/>
        <end position="10"/>
    </location>
</feature>
<comment type="similarity">
    <text evidence="2">Belongs to the amino acid/polyamine transporter 2 family.</text>
</comment>
<dbReference type="Pfam" id="PF01490">
    <property type="entry name" value="Aa_trans"/>
    <property type="match status" value="1"/>
</dbReference>
<dbReference type="AlphaFoldDB" id="A0AAD4H3B5"/>
<dbReference type="Gene3D" id="1.20.1740.10">
    <property type="entry name" value="Amino acid/polyamine transporter I"/>
    <property type="match status" value="1"/>
</dbReference>
<feature type="transmembrane region" description="Helical" evidence="7">
    <location>
        <begin position="226"/>
        <end position="248"/>
    </location>
</feature>
<feature type="transmembrane region" description="Helical" evidence="7">
    <location>
        <begin position="413"/>
        <end position="436"/>
    </location>
</feature>
<keyword evidence="3 7" id="KW-0812">Transmembrane</keyword>
<feature type="transmembrane region" description="Helical" evidence="7">
    <location>
        <begin position="269"/>
        <end position="292"/>
    </location>
</feature>
<evidence type="ECO:0000256" key="5">
    <source>
        <dbReference type="ARBA" id="ARBA00023136"/>
    </source>
</evidence>
<reference evidence="9" key="1">
    <citation type="journal article" date="2020" name="Fungal Divers.">
        <title>Resolving the Mortierellaceae phylogeny through synthesis of multi-gene phylogenetics and phylogenomics.</title>
        <authorList>
            <person name="Vandepol N."/>
            <person name="Liber J."/>
            <person name="Desiro A."/>
            <person name="Na H."/>
            <person name="Kennedy M."/>
            <person name="Barry K."/>
            <person name="Grigoriev I.V."/>
            <person name="Miller A.N."/>
            <person name="O'Donnell K."/>
            <person name="Stajich J.E."/>
            <person name="Bonito G."/>
        </authorList>
    </citation>
    <scope>NUCLEOTIDE SEQUENCE</scope>
    <source>
        <strain evidence="9">NRRL 28262</strain>
    </source>
</reference>
<feature type="transmembrane region" description="Helical" evidence="7">
    <location>
        <begin position="343"/>
        <end position="360"/>
    </location>
</feature>
<gene>
    <name evidence="9" type="primary">AVT3_1</name>
    <name evidence="9" type="ORF">BGZ95_000641</name>
</gene>
<evidence type="ECO:0000313" key="9">
    <source>
        <dbReference type="EMBL" id="KAG0271541.1"/>
    </source>
</evidence>